<dbReference type="PANTHER" id="PTHR10746:SF6">
    <property type="entry name" value="LARGE RIBOSOMAL SUBUNIT PROTEIN UL4M"/>
    <property type="match status" value="1"/>
</dbReference>
<dbReference type="GO" id="GO:0019843">
    <property type="term" value="F:rRNA binding"/>
    <property type="evidence" value="ECO:0007669"/>
    <property type="project" value="UniProtKB-UniRule"/>
</dbReference>
<dbReference type="STRING" id="1121439.dsat_2530"/>
<dbReference type="InterPro" id="IPR002136">
    <property type="entry name" value="Ribosomal_uL4"/>
</dbReference>
<evidence type="ECO:0000313" key="8">
    <source>
        <dbReference type="Proteomes" id="UP000014975"/>
    </source>
</evidence>
<dbReference type="GO" id="GO:1990904">
    <property type="term" value="C:ribonucleoprotein complex"/>
    <property type="evidence" value="ECO:0007669"/>
    <property type="project" value="UniProtKB-KW"/>
</dbReference>
<name>S7TDI2_9BACT</name>
<dbReference type="NCBIfam" id="TIGR03953">
    <property type="entry name" value="rplD_bact"/>
    <property type="match status" value="1"/>
</dbReference>
<dbReference type="PATRIC" id="fig|1121439.3.peg.930"/>
<keyword evidence="5" id="KW-0699">rRNA-binding</keyword>
<dbReference type="SUPFAM" id="SSF52166">
    <property type="entry name" value="Ribosomal protein L4"/>
    <property type="match status" value="1"/>
</dbReference>
<proteinExistence type="inferred from homology"/>
<feature type="region of interest" description="Disordered" evidence="6">
    <location>
        <begin position="45"/>
        <end position="78"/>
    </location>
</feature>
<dbReference type="Proteomes" id="UP000014975">
    <property type="component" value="Unassembled WGS sequence"/>
</dbReference>
<evidence type="ECO:0000256" key="1">
    <source>
        <dbReference type="ARBA" id="ARBA00010528"/>
    </source>
</evidence>
<dbReference type="InterPro" id="IPR013005">
    <property type="entry name" value="Ribosomal_uL4-like"/>
</dbReference>
<protein>
    <recommendedName>
        <fullName evidence="4 5">Large ribosomal subunit protein uL4</fullName>
    </recommendedName>
</protein>
<keyword evidence="5" id="KW-0694">RNA-binding</keyword>
<keyword evidence="8" id="KW-1185">Reference proteome</keyword>
<keyword evidence="2 5" id="KW-0689">Ribosomal protein</keyword>
<evidence type="ECO:0000256" key="5">
    <source>
        <dbReference type="HAMAP-Rule" id="MF_01328"/>
    </source>
</evidence>
<accession>S7TDI2</accession>
<comment type="similarity">
    <text evidence="1 5">Belongs to the universal ribosomal protein uL4 family.</text>
</comment>
<evidence type="ECO:0000256" key="3">
    <source>
        <dbReference type="ARBA" id="ARBA00023274"/>
    </source>
</evidence>
<reference evidence="7 8" key="1">
    <citation type="journal article" date="2013" name="Genome Announc.">
        <title>Draft genome sequences for three mercury-methylating, sulfate-reducing bacteria.</title>
        <authorList>
            <person name="Brown S.D."/>
            <person name="Hurt R.A.Jr."/>
            <person name="Gilmour C.C."/>
            <person name="Elias D.A."/>
        </authorList>
    </citation>
    <scope>NUCLEOTIDE SEQUENCE [LARGE SCALE GENOMIC DNA]</scope>
    <source>
        <strain evidence="7 8">DSM 16529</strain>
    </source>
</reference>
<evidence type="ECO:0000313" key="7">
    <source>
        <dbReference type="EMBL" id="EPR34711.1"/>
    </source>
</evidence>
<comment type="subunit">
    <text evidence="5">Part of the 50S ribosomal subunit.</text>
</comment>
<comment type="caution">
    <text evidence="7">The sequence shown here is derived from an EMBL/GenBank/DDBJ whole genome shotgun (WGS) entry which is preliminary data.</text>
</comment>
<dbReference type="GO" id="GO:0005840">
    <property type="term" value="C:ribosome"/>
    <property type="evidence" value="ECO:0007669"/>
    <property type="project" value="UniProtKB-KW"/>
</dbReference>
<sequence length="206" mass="22254">MASVKIVDQNNVEVGSLELSPDVFGVDVRPELLNLVVRAQRASARSGTHKVKGRGEVSGGGKKPWRQKGTGRARVGSSRNPVWRGGGVAFGPTPRSYDIKVNKKVKSLALKMALTSKALGEKLTVVDRFDLPEIKTRLFADVVGKLGLRKALIVVGGPDKTLALSARNLPHVKVLEADQLSVLDVLTYPELVMVKEAVTSVEERLK</sequence>
<dbReference type="Gene3D" id="3.40.1370.10">
    <property type="match status" value="1"/>
</dbReference>
<organism evidence="7 8">
    <name type="scientific">Alkalidesulfovibrio alkalitolerans DSM 16529</name>
    <dbReference type="NCBI Taxonomy" id="1121439"/>
    <lineage>
        <taxon>Bacteria</taxon>
        <taxon>Pseudomonadati</taxon>
        <taxon>Thermodesulfobacteriota</taxon>
        <taxon>Desulfovibrionia</taxon>
        <taxon>Desulfovibrionales</taxon>
        <taxon>Desulfovibrionaceae</taxon>
        <taxon>Alkalidesulfovibrio</taxon>
    </lineage>
</organism>
<dbReference type="RefSeq" id="WP_020886416.1">
    <property type="nucleotide sequence ID" value="NZ_ATHI01000006.1"/>
</dbReference>
<keyword evidence="3 5" id="KW-0687">Ribonucleoprotein</keyword>
<dbReference type="HAMAP" id="MF_01328_B">
    <property type="entry name" value="Ribosomal_uL4_B"/>
    <property type="match status" value="1"/>
</dbReference>
<dbReference type="GO" id="GO:0003735">
    <property type="term" value="F:structural constituent of ribosome"/>
    <property type="evidence" value="ECO:0007669"/>
    <property type="project" value="InterPro"/>
</dbReference>
<comment type="function">
    <text evidence="5">One of the primary rRNA binding proteins, this protein initially binds near the 5'-end of the 23S rRNA. It is important during the early stages of 50S assembly. It makes multiple contacts with different domains of the 23S rRNA in the assembled 50S subunit and ribosome.</text>
</comment>
<dbReference type="Pfam" id="PF00573">
    <property type="entry name" value="Ribosomal_L4"/>
    <property type="match status" value="1"/>
</dbReference>
<dbReference type="InterPro" id="IPR023574">
    <property type="entry name" value="Ribosomal_uL4_dom_sf"/>
</dbReference>
<evidence type="ECO:0000256" key="6">
    <source>
        <dbReference type="SAM" id="MobiDB-lite"/>
    </source>
</evidence>
<evidence type="ECO:0000256" key="2">
    <source>
        <dbReference type="ARBA" id="ARBA00022980"/>
    </source>
</evidence>
<evidence type="ECO:0000256" key="4">
    <source>
        <dbReference type="ARBA" id="ARBA00035244"/>
    </source>
</evidence>
<dbReference type="OrthoDB" id="9803201at2"/>
<dbReference type="eggNOG" id="COG0088">
    <property type="taxonomic scope" value="Bacteria"/>
</dbReference>
<gene>
    <name evidence="5" type="primary">rplD</name>
    <name evidence="7" type="ORF">dsat_2530</name>
</gene>
<dbReference type="GO" id="GO:0006412">
    <property type="term" value="P:translation"/>
    <property type="evidence" value="ECO:0007669"/>
    <property type="project" value="UniProtKB-UniRule"/>
</dbReference>
<dbReference type="AlphaFoldDB" id="S7TDI2"/>
<comment type="function">
    <text evidence="5">Forms part of the polypeptide exit tunnel.</text>
</comment>
<dbReference type="PANTHER" id="PTHR10746">
    <property type="entry name" value="50S RIBOSOMAL PROTEIN L4"/>
    <property type="match status" value="1"/>
</dbReference>
<dbReference type="EMBL" id="ATHI01000006">
    <property type="protein sequence ID" value="EPR34711.1"/>
    <property type="molecule type" value="Genomic_DNA"/>
</dbReference>